<comment type="caution">
    <text evidence="2">The sequence shown here is derived from an EMBL/GenBank/DDBJ whole genome shotgun (WGS) entry which is preliminary data.</text>
</comment>
<dbReference type="AlphaFoldDB" id="A0A843YT26"/>
<organism evidence="2 3">
    <name type="scientific">Glaciimonas soli</name>
    <dbReference type="NCBI Taxonomy" id="2590999"/>
    <lineage>
        <taxon>Bacteria</taxon>
        <taxon>Pseudomonadati</taxon>
        <taxon>Pseudomonadota</taxon>
        <taxon>Betaproteobacteria</taxon>
        <taxon>Burkholderiales</taxon>
        <taxon>Oxalobacteraceae</taxon>
        <taxon>Glaciimonas</taxon>
    </lineage>
</organism>
<evidence type="ECO:0000313" key="2">
    <source>
        <dbReference type="EMBL" id="MQQ99825.1"/>
    </source>
</evidence>
<keyword evidence="3" id="KW-1185">Reference proteome</keyword>
<accession>A0A843YT26</accession>
<dbReference type="InterPro" id="IPR025240">
    <property type="entry name" value="DUF4189"/>
</dbReference>
<dbReference type="Proteomes" id="UP000451565">
    <property type="component" value="Unassembled WGS sequence"/>
</dbReference>
<gene>
    <name evidence="2" type="ORF">GEV47_03885</name>
</gene>
<proteinExistence type="predicted"/>
<evidence type="ECO:0000313" key="3">
    <source>
        <dbReference type="Proteomes" id="UP000451565"/>
    </source>
</evidence>
<dbReference type="EMBL" id="WINI01000001">
    <property type="protein sequence ID" value="MQQ99825.1"/>
    <property type="molecule type" value="Genomic_DNA"/>
</dbReference>
<dbReference type="OrthoDB" id="8852781at2"/>
<protein>
    <submittedName>
        <fullName evidence="2">DUF4189 domain-containing protein</fullName>
    </submittedName>
</protein>
<reference evidence="2 3" key="1">
    <citation type="submission" date="2019-10" db="EMBL/GenBank/DDBJ databases">
        <title>Glaciimonas soli sp. nov., a psychrophilic bacterium isolated from the forest soil of a high elevation mountain in Taiwan.</title>
        <authorList>
            <person name="Wang L.-T."/>
            <person name="Shieh W.Y."/>
        </authorList>
    </citation>
    <scope>NUCLEOTIDE SEQUENCE [LARGE SCALE GENOMIC DNA]</scope>
    <source>
        <strain evidence="2 3">GS1</strain>
    </source>
</reference>
<evidence type="ECO:0000259" key="1">
    <source>
        <dbReference type="Pfam" id="PF13827"/>
    </source>
</evidence>
<sequence length="203" mass="21408">MNKQNFCLIFNHKHAISLPLATSRRPFKGGELMKTLVLISLLIGSLIAYLPSYAQTYPCSGPGPGEVVVGQTQGGQGVASIPLCQRVNQQQAQQPPPKWESRWGAIVTDSDKAIVGSASGSLSQDSAERSAISDCKAKGGAHCELQVSYANGCGAMILGDKAFDVDWGSTKAEAIQKATNVCSAASPNCHVYFTTCSPPAQIH</sequence>
<name>A0A843YT26_9BURK</name>
<feature type="domain" description="DUF4189" evidence="1">
    <location>
        <begin position="103"/>
        <end position="196"/>
    </location>
</feature>
<dbReference type="Pfam" id="PF13827">
    <property type="entry name" value="DUF4189"/>
    <property type="match status" value="1"/>
</dbReference>